<organism evidence="2 3">
    <name type="scientific">Diaporthe australafricana</name>
    <dbReference type="NCBI Taxonomy" id="127596"/>
    <lineage>
        <taxon>Eukaryota</taxon>
        <taxon>Fungi</taxon>
        <taxon>Dikarya</taxon>
        <taxon>Ascomycota</taxon>
        <taxon>Pezizomycotina</taxon>
        <taxon>Sordariomycetes</taxon>
        <taxon>Sordariomycetidae</taxon>
        <taxon>Diaporthales</taxon>
        <taxon>Diaporthaceae</taxon>
        <taxon>Diaporthe</taxon>
    </lineage>
</organism>
<name>A0ABR3XT23_9PEZI</name>
<dbReference type="PANTHER" id="PTHR42923">
    <property type="entry name" value="PROTOPORPHYRINOGEN OXIDASE"/>
    <property type="match status" value="1"/>
</dbReference>
<dbReference type="Pfam" id="PF01593">
    <property type="entry name" value="Amino_oxidase"/>
    <property type="match status" value="1"/>
</dbReference>
<proteinExistence type="predicted"/>
<dbReference type="Proteomes" id="UP001583177">
    <property type="component" value="Unassembled WGS sequence"/>
</dbReference>
<feature type="domain" description="Amine oxidase" evidence="1">
    <location>
        <begin position="35"/>
        <end position="499"/>
    </location>
</feature>
<comment type="caution">
    <text evidence="2">The sequence shown here is derived from an EMBL/GenBank/DDBJ whole genome shotgun (WGS) entry which is preliminary data.</text>
</comment>
<dbReference type="SUPFAM" id="SSF51905">
    <property type="entry name" value="FAD/NAD(P)-binding domain"/>
    <property type="match status" value="1"/>
</dbReference>
<gene>
    <name evidence="2" type="primary">HEM14</name>
    <name evidence="2" type="ORF">Daus18300_001994</name>
</gene>
<dbReference type="Gene3D" id="3.50.50.60">
    <property type="entry name" value="FAD/NAD(P)-binding domain"/>
    <property type="match status" value="1"/>
</dbReference>
<evidence type="ECO:0000313" key="3">
    <source>
        <dbReference type="Proteomes" id="UP001583177"/>
    </source>
</evidence>
<dbReference type="PANTHER" id="PTHR42923:SF3">
    <property type="entry name" value="PROTOPORPHYRINOGEN OXIDASE"/>
    <property type="match status" value="1"/>
</dbReference>
<evidence type="ECO:0000259" key="1">
    <source>
        <dbReference type="Pfam" id="PF01593"/>
    </source>
</evidence>
<dbReference type="InterPro" id="IPR050464">
    <property type="entry name" value="Zeta_carotene_desat/Oxidored"/>
</dbReference>
<dbReference type="EMBL" id="JAWRVE010000011">
    <property type="protein sequence ID" value="KAL1878719.1"/>
    <property type="molecule type" value="Genomic_DNA"/>
</dbReference>
<sequence>MPPNKGHYHFHKSQGYATASTSDAPSDIAVLGGGLTGLTTAYYLTRFHPDAKITIYESEARLGGWIDTEQADVTTLEGNEETISFERGARVVSPQSNLTRWEDFVLFDLIEQLKLIDEAVALRKDDPVLSNRYVFYPDHLVRVPGNLPKDFLGRLKWFAGVAYQVLTEPVFTGIIPSFVSTVMKINSKNTQAATRAAAAGGNRDRQHAIADIKDVSMGEYFEKILGRPDVINNLLSGLVHGIWGGDVWKLSMREGTFQQTLIQESHGATPFIAVKDHDFLSGRDIAVRNESALLLAEHFNRDVGYIGFRNGFSTLTDALADDLKKNPNVTINTRTPVTSIRYEEGKAVVSAPEQAGSTTAGEVKYDKVISSLYSGSLGKLTGDALPTLKNHSTAVTIQIVNLWYPDSSLTSRHPGFGYLIPQSVPVDNNPHAALGIIFDSDRDAAANFPERQSATGTKLTVMLGGHYWDYLDADSWPDSKEATAMAMDTVHRQLGIPPTEPVFTSTKICRECIPQHLVGHRDRMGQAHTELYDAFRGTLAVVGSSYTPPGVLPSLKAGRDMALQVSRHGYLLHDGTEHDMVHVGQTGLGRFAGRNETYRLRERKHLPYRFGNTNVIHDDGWSY</sequence>
<dbReference type="InterPro" id="IPR002937">
    <property type="entry name" value="Amino_oxidase"/>
</dbReference>
<keyword evidence="3" id="KW-1185">Reference proteome</keyword>
<protein>
    <submittedName>
        <fullName evidence="2">Oxygen-dependent protoporphyrinogen oxidase</fullName>
    </submittedName>
</protein>
<evidence type="ECO:0000313" key="2">
    <source>
        <dbReference type="EMBL" id="KAL1878719.1"/>
    </source>
</evidence>
<dbReference type="SUPFAM" id="SSF54373">
    <property type="entry name" value="FAD-linked reductases, C-terminal domain"/>
    <property type="match status" value="1"/>
</dbReference>
<reference evidence="2 3" key="1">
    <citation type="journal article" date="2024" name="IMA Fungus">
        <title>IMA Genome - F19 : A genome assembly and annotation guide to empower mycologists, including annotated draft genome sequences of Ceratocystis pirilliformis, Diaporthe australafricana, Fusarium ophioides, Paecilomyces lecythidis, and Sporothrix stenoceras.</title>
        <authorList>
            <person name="Aylward J."/>
            <person name="Wilson A.M."/>
            <person name="Visagie C.M."/>
            <person name="Spraker J."/>
            <person name="Barnes I."/>
            <person name="Buitendag C."/>
            <person name="Ceriani C."/>
            <person name="Del Mar Angel L."/>
            <person name="du Plessis D."/>
            <person name="Fuchs T."/>
            <person name="Gasser K."/>
            <person name="Kramer D."/>
            <person name="Li W."/>
            <person name="Munsamy K."/>
            <person name="Piso A."/>
            <person name="Price J.L."/>
            <person name="Sonnekus B."/>
            <person name="Thomas C."/>
            <person name="van der Nest A."/>
            <person name="van Dijk A."/>
            <person name="van Heerden A."/>
            <person name="van Vuuren N."/>
            <person name="Yilmaz N."/>
            <person name="Duong T.A."/>
            <person name="van der Merwe N.A."/>
            <person name="Wingfield M.J."/>
            <person name="Wingfield B.D."/>
        </authorList>
    </citation>
    <scope>NUCLEOTIDE SEQUENCE [LARGE SCALE GENOMIC DNA]</scope>
    <source>
        <strain evidence="2 3">CMW 18300</strain>
    </source>
</reference>
<accession>A0ABR3XT23</accession>
<dbReference type="InterPro" id="IPR036188">
    <property type="entry name" value="FAD/NAD-bd_sf"/>
</dbReference>